<gene>
    <name evidence="2" type="ORF">PSNMU_V1.4_AUG-EV-PASAV3_0096330</name>
</gene>
<evidence type="ECO:0000259" key="1">
    <source>
        <dbReference type="Pfam" id="PF22807"/>
    </source>
</evidence>
<dbReference type="Pfam" id="PF22807">
    <property type="entry name" value="TrAA12"/>
    <property type="match status" value="1"/>
</dbReference>
<dbReference type="EMBL" id="CAACVS010000459">
    <property type="protein sequence ID" value="VEU42652.1"/>
    <property type="molecule type" value="Genomic_DNA"/>
</dbReference>
<dbReference type="AlphaFoldDB" id="A0A448ZKU0"/>
<sequence length="160" mass="17983">MNYNAFPLVNEEVVVSNINEDGMGGAPLGHKTRTLEFDKSGMLYISVGSNKNVDGDSYRSRIRRFNISDPSVTFPQDFQTMEVFADGLRNEVGLAFDKHGILWGVENSADNLVREDLGGDIHEDNVSYVLCLARLSRIFYHAKLLVLIEFIFISNDFDNA</sequence>
<dbReference type="OrthoDB" id="507128at2759"/>
<name>A0A448ZKU0_9STRA</name>
<proteinExistence type="predicted"/>
<feature type="domain" description="Pyrroloquinoline quinone-dependent pyranose dehydrogenase beta-propeller" evidence="1">
    <location>
        <begin position="10"/>
        <end position="125"/>
    </location>
</feature>
<evidence type="ECO:0000313" key="2">
    <source>
        <dbReference type="EMBL" id="VEU42652.1"/>
    </source>
</evidence>
<dbReference type="InterPro" id="IPR011042">
    <property type="entry name" value="6-blade_b-propeller_TolB-like"/>
</dbReference>
<dbReference type="InterPro" id="IPR011041">
    <property type="entry name" value="Quinoprot_gluc/sorb_DH_b-prop"/>
</dbReference>
<evidence type="ECO:0000313" key="3">
    <source>
        <dbReference type="Proteomes" id="UP000291116"/>
    </source>
</evidence>
<dbReference type="SUPFAM" id="SSF50952">
    <property type="entry name" value="Soluble quinoprotein glucose dehydrogenase"/>
    <property type="match status" value="1"/>
</dbReference>
<keyword evidence="3" id="KW-1185">Reference proteome</keyword>
<dbReference type="Gene3D" id="2.120.10.30">
    <property type="entry name" value="TolB, C-terminal domain"/>
    <property type="match status" value="1"/>
</dbReference>
<protein>
    <recommendedName>
        <fullName evidence="1">Pyrroloquinoline quinone-dependent pyranose dehydrogenase beta-propeller domain-containing protein</fullName>
    </recommendedName>
</protein>
<reference evidence="2 3" key="1">
    <citation type="submission" date="2019-01" db="EMBL/GenBank/DDBJ databases">
        <authorList>
            <person name="Ferrante I. M."/>
        </authorList>
    </citation>
    <scope>NUCLEOTIDE SEQUENCE [LARGE SCALE GENOMIC DNA]</scope>
    <source>
        <strain evidence="2 3">B856</strain>
    </source>
</reference>
<accession>A0A448ZKU0</accession>
<dbReference type="Proteomes" id="UP000291116">
    <property type="component" value="Unassembled WGS sequence"/>
</dbReference>
<organism evidence="2 3">
    <name type="scientific">Pseudo-nitzschia multistriata</name>
    <dbReference type="NCBI Taxonomy" id="183589"/>
    <lineage>
        <taxon>Eukaryota</taxon>
        <taxon>Sar</taxon>
        <taxon>Stramenopiles</taxon>
        <taxon>Ochrophyta</taxon>
        <taxon>Bacillariophyta</taxon>
        <taxon>Bacillariophyceae</taxon>
        <taxon>Bacillariophycidae</taxon>
        <taxon>Bacillariales</taxon>
        <taxon>Bacillariaceae</taxon>
        <taxon>Pseudo-nitzschia</taxon>
    </lineage>
</organism>
<dbReference type="InterPro" id="IPR054539">
    <property type="entry name" value="Beta-prop_PDH"/>
</dbReference>